<evidence type="ECO:0000313" key="3">
    <source>
        <dbReference type="EMBL" id="CAF1571744.1"/>
    </source>
</evidence>
<evidence type="ECO:0000313" key="4">
    <source>
        <dbReference type="Proteomes" id="UP000663855"/>
    </source>
</evidence>
<accession>A0A815F3M6</accession>
<dbReference type="Gene3D" id="2.60.120.920">
    <property type="match status" value="1"/>
</dbReference>
<reference evidence="2" key="1">
    <citation type="submission" date="2021-02" db="EMBL/GenBank/DDBJ databases">
        <authorList>
            <person name="Nowell W R."/>
        </authorList>
    </citation>
    <scope>NUCLEOTIDE SEQUENCE</scope>
</reference>
<dbReference type="EMBL" id="CAJNOV010008296">
    <property type="protein sequence ID" value="CAF1318248.1"/>
    <property type="molecule type" value="Genomic_DNA"/>
</dbReference>
<feature type="coiled-coil region" evidence="1">
    <location>
        <begin position="39"/>
        <end position="145"/>
    </location>
</feature>
<sequence length="362" mass="40705">MSASGPSKKQCVTCGKGAGIFTCDGCQQAFCTKHVSEHRQELNGQLDNIMQDCDLLQQELLEPSSKKNPVLTKINQWEKDSITKIQAAAETARTTLQELLEKSKERVSKIFRDIAENLRSSHEADDFSEIDLDQWKKKLKELQAEIESPSSATLIERKRAPIYLMKLEVNDAFKAQQKESKGSGFAKSSNDADLQEKFLEKLGDVHISTDGYLATHVDAKSEFVYLRGRLAYSAGCYTIRFKIENFKNPYRIFIGCMSSKVDLKKDIFRSSACVGWSGYNQVYKNGTCISDCQKTGYYSGKIQANDVLQLILDCTSKQIRLFHERLNTSCTLSVNENLSPFPWQFLIILGSAGDSVRILPNA</sequence>
<dbReference type="EMBL" id="CAJNOW010009872">
    <property type="protein sequence ID" value="CAF1571744.1"/>
    <property type="molecule type" value="Genomic_DNA"/>
</dbReference>
<evidence type="ECO:0008006" key="5">
    <source>
        <dbReference type="Google" id="ProtNLM"/>
    </source>
</evidence>
<name>A0A815F3M6_9BILA</name>
<keyword evidence="1" id="KW-0175">Coiled coil</keyword>
<evidence type="ECO:0000256" key="1">
    <source>
        <dbReference type="SAM" id="Coils"/>
    </source>
</evidence>
<dbReference type="Proteomes" id="UP000663834">
    <property type="component" value="Unassembled WGS sequence"/>
</dbReference>
<dbReference type="OrthoDB" id="10013521at2759"/>
<gene>
    <name evidence="2" type="ORF">CJN711_LOCUS17797</name>
    <name evidence="3" type="ORF">KQP761_LOCUS19240</name>
</gene>
<dbReference type="Proteomes" id="UP000663855">
    <property type="component" value="Unassembled WGS sequence"/>
</dbReference>
<organism evidence="2 4">
    <name type="scientific">Rotaria magnacalcarata</name>
    <dbReference type="NCBI Taxonomy" id="392030"/>
    <lineage>
        <taxon>Eukaryota</taxon>
        <taxon>Metazoa</taxon>
        <taxon>Spiralia</taxon>
        <taxon>Gnathifera</taxon>
        <taxon>Rotifera</taxon>
        <taxon>Eurotatoria</taxon>
        <taxon>Bdelloidea</taxon>
        <taxon>Philodinida</taxon>
        <taxon>Philodinidae</taxon>
        <taxon>Rotaria</taxon>
    </lineage>
</organism>
<proteinExistence type="predicted"/>
<protein>
    <recommendedName>
        <fullName evidence="5">B30.2/SPRY domain-containing protein</fullName>
    </recommendedName>
</protein>
<evidence type="ECO:0000313" key="2">
    <source>
        <dbReference type="EMBL" id="CAF1318248.1"/>
    </source>
</evidence>
<dbReference type="AlphaFoldDB" id="A0A815F3M6"/>
<dbReference type="InterPro" id="IPR043136">
    <property type="entry name" value="B30.2/SPRY_sf"/>
</dbReference>
<comment type="caution">
    <text evidence="2">The sequence shown here is derived from an EMBL/GenBank/DDBJ whole genome shotgun (WGS) entry which is preliminary data.</text>
</comment>